<dbReference type="SMR" id="Q54LC4"/>
<dbReference type="VEuPathDB" id="AmoebaDB:DDB_G0286713"/>
<feature type="repeat" description="TPR" evidence="1">
    <location>
        <begin position="183"/>
        <end position="216"/>
    </location>
</feature>
<dbReference type="GO" id="GO:0005876">
    <property type="term" value="C:spindle microtubule"/>
    <property type="evidence" value="ECO:0000318"/>
    <property type="project" value="GO_Central"/>
</dbReference>
<dbReference type="EMBL" id="AAFI02000089">
    <property type="protein sequence ID" value="EAL64112.1"/>
    <property type="molecule type" value="Genomic_DNA"/>
</dbReference>
<dbReference type="AlphaFoldDB" id="Q54LC4"/>
<dbReference type="PANTHER" id="PTHR16056">
    <property type="entry name" value="REGULATOR OF MICROTUBULE DYNAMICS PROTEIN"/>
    <property type="match status" value="1"/>
</dbReference>
<dbReference type="InterPro" id="IPR019734">
    <property type="entry name" value="TPR_rpt"/>
</dbReference>
<dbReference type="STRING" id="44689.Q54LC4"/>
<dbReference type="PANTHER" id="PTHR16056:SF5">
    <property type="match status" value="1"/>
</dbReference>
<dbReference type="GO" id="GO:0097431">
    <property type="term" value="C:mitotic spindle pole"/>
    <property type="evidence" value="ECO:0000318"/>
    <property type="project" value="GO_Central"/>
</dbReference>
<protein>
    <submittedName>
        <fullName evidence="2">Uncharacterized protein</fullName>
    </submittedName>
</protein>
<evidence type="ECO:0000256" key="1">
    <source>
        <dbReference type="PROSITE-ProRule" id="PRU00339"/>
    </source>
</evidence>
<name>Q54LC4_DICDI</name>
<dbReference type="eggNOG" id="ENOG502QSJV">
    <property type="taxonomic scope" value="Eukaryota"/>
</dbReference>
<sequence length="230" mass="26800">MFLPMEEIINKADKLHDQCKHDEIIEFINQQEDQDNVNKNVEINWRLARAYYNQSDLEEDRDTKLKYIQTSLEIINKFIPTNEHPDLYKWWAISTSGLGEFLSSKEKVGNAPKIQEYALKSLNLRPNDSITLFLLGRWSYSVASISWIERGVANALFGKVPNATYQEALDYFLSSYQIDPTLIRCIVSIADCYTQLKQYEKANEYYTIAASMTPKNKFEEKFVLEAKNKI</sequence>
<gene>
    <name evidence="2" type="ORF">DDB_G0286713</name>
</gene>
<dbReference type="PhylomeDB" id="Q54LC4"/>
<dbReference type="Gene3D" id="1.25.40.10">
    <property type="entry name" value="Tetratricopeptide repeat domain"/>
    <property type="match status" value="2"/>
</dbReference>
<evidence type="ECO:0000313" key="3">
    <source>
        <dbReference type="Proteomes" id="UP000002195"/>
    </source>
</evidence>
<dbReference type="InterPro" id="IPR049039">
    <property type="entry name" value="RMD1-3_a_helical_rpt"/>
</dbReference>
<dbReference type="KEGG" id="ddi:DDB_G0286713"/>
<dbReference type="InParanoid" id="Q54LC4"/>
<dbReference type="PaxDb" id="44689-DDB0187110"/>
<keyword evidence="1" id="KW-0802">TPR repeat</keyword>
<comment type="caution">
    <text evidence="2">The sequence shown here is derived from an EMBL/GenBank/DDBJ whole genome shotgun (WGS) entry which is preliminary data.</text>
</comment>
<reference evidence="2 3" key="1">
    <citation type="journal article" date="2005" name="Nature">
        <title>The genome of the social amoeba Dictyostelium discoideum.</title>
        <authorList>
            <consortium name="The Dictyostelium discoideum Sequencing Consortium"/>
            <person name="Eichinger L."/>
            <person name="Pachebat J.A."/>
            <person name="Glockner G."/>
            <person name="Rajandream M.A."/>
            <person name="Sucgang R."/>
            <person name="Berriman M."/>
            <person name="Song J."/>
            <person name="Olsen R."/>
            <person name="Szafranski K."/>
            <person name="Xu Q."/>
            <person name="Tunggal B."/>
            <person name="Kummerfeld S."/>
            <person name="Madera M."/>
            <person name="Konfortov B.A."/>
            <person name="Rivero F."/>
            <person name="Bankier A.T."/>
            <person name="Lehmann R."/>
            <person name="Hamlin N."/>
            <person name="Davies R."/>
            <person name="Gaudet P."/>
            <person name="Fey P."/>
            <person name="Pilcher K."/>
            <person name="Chen G."/>
            <person name="Saunders D."/>
            <person name="Sodergren E."/>
            <person name="Davis P."/>
            <person name="Kerhornou A."/>
            <person name="Nie X."/>
            <person name="Hall N."/>
            <person name="Anjard C."/>
            <person name="Hemphill L."/>
            <person name="Bason N."/>
            <person name="Farbrother P."/>
            <person name="Desany B."/>
            <person name="Just E."/>
            <person name="Morio T."/>
            <person name="Rost R."/>
            <person name="Churcher C."/>
            <person name="Cooper J."/>
            <person name="Haydock S."/>
            <person name="van Driessche N."/>
            <person name="Cronin A."/>
            <person name="Goodhead I."/>
            <person name="Muzny D."/>
            <person name="Mourier T."/>
            <person name="Pain A."/>
            <person name="Lu M."/>
            <person name="Harper D."/>
            <person name="Lindsay R."/>
            <person name="Hauser H."/>
            <person name="James K."/>
            <person name="Quiles M."/>
            <person name="Madan Babu M."/>
            <person name="Saito T."/>
            <person name="Buchrieser C."/>
            <person name="Wardroper A."/>
            <person name="Felder M."/>
            <person name="Thangavelu M."/>
            <person name="Johnson D."/>
            <person name="Knights A."/>
            <person name="Loulseged H."/>
            <person name="Mungall K."/>
            <person name="Oliver K."/>
            <person name="Price C."/>
            <person name="Quail M.A."/>
            <person name="Urushihara H."/>
            <person name="Hernandez J."/>
            <person name="Rabbinowitsch E."/>
            <person name="Steffen D."/>
            <person name="Sanders M."/>
            <person name="Ma J."/>
            <person name="Kohara Y."/>
            <person name="Sharp S."/>
            <person name="Simmonds M."/>
            <person name="Spiegler S."/>
            <person name="Tivey A."/>
            <person name="Sugano S."/>
            <person name="White B."/>
            <person name="Walker D."/>
            <person name="Woodward J."/>
            <person name="Winckler T."/>
            <person name="Tanaka Y."/>
            <person name="Shaulsky G."/>
            <person name="Schleicher M."/>
            <person name="Weinstock G."/>
            <person name="Rosenthal A."/>
            <person name="Cox E.C."/>
            <person name="Chisholm R.L."/>
            <person name="Gibbs R."/>
            <person name="Loomis W.F."/>
            <person name="Platzer M."/>
            <person name="Kay R.R."/>
            <person name="Williams J."/>
            <person name="Dear P.H."/>
            <person name="Noegel A.A."/>
            <person name="Barrell B."/>
            <person name="Kuspa A."/>
        </authorList>
    </citation>
    <scope>NUCLEOTIDE SEQUENCE [LARGE SCALE GENOMIC DNA]</scope>
    <source>
        <strain evidence="2 3">AX4</strain>
    </source>
</reference>
<dbReference type="HOGENOM" id="CLU_046369_1_1_1"/>
<dbReference type="dictyBase" id="DDB_G0286713"/>
<organism evidence="2 3">
    <name type="scientific">Dictyostelium discoideum</name>
    <name type="common">Social amoeba</name>
    <dbReference type="NCBI Taxonomy" id="44689"/>
    <lineage>
        <taxon>Eukaryota</taxon>
        <taxon>Amoebozoa</taxon>
        <taxon>Evosea</taxon>
        <taxon>Eumycetozoa</taxon>
        <taxon>Dictyostelia</taxon>
        <taxon>Dictyosteliales</taxon>
        <taxon>Dictyosteliaceae</taxon>
        <taxon>Dictyostelium</taxon>
    </lineage>
</organism>
<dbReference type="GeneID" id="8625778"/>
<dbReference type="PROSITE" id="PS50005">
    <property type="entry name" value="TPR"/>
    <property type="match status" value="1"/>
</dbReference>
<dbReference type="InterPro" id="IPR011990">
    <property type="entry name" value="TPR-like_helical_dom_sf"/>
</dbReference>
<dbReference type="RefSeq" id="XP_637637.1">
    <property type="nucleotide sequence ID" value="XM_632545.1"/>
</dbReference>
<dbReference type="GO" id="GO:0005737">
    <property type="term" value="C:cytoplasm"/>
    <property type="evidence" value="ECO:0000318"/>
    <property type="project" value="GO_Central"/>
</dbReference>
<dbReference type="OMA" id="GANKWYG"/>
<accession>Q54LC4</accession>
<keyword evidence="3" id="KW-1185">Reference proteome</keyword>
<evidence type="ECO:0000313" key="2">
    <source>
        <dbReference type="EMBL" id="EAL64112.1"/>
    </source>
</evidence>
<dbReference type="Pfam" id="PF21033">
    <property type="entry name" value="RMD1-3"/>
    <property type="match status" value="1"/>
</dbReference>
<dbReference type="FunCoup" id="Q54LC4">
    <property type="interactions" value="26"/>
</dbReference>
<dbReference type="Proteomes" id="UP000002195">
    <property type="component" value="Unassembled WGS sequence"/>
</dbReference>
<dbReference type="GO" id="GO:0008017">
    <property type="term" value="F:microtubule binding"/>
    <property type="evidence" value="ECO:0000318"/>
    <property type="project" value="GO_Central"/>
</dbReference>
<dbReference type="SUPFAM" id="SSF48452">
    <property type="entry name" value="TPR-like"/>
    <property type="match status" value="1"/>
</dbReference>
<proteinExistence type="predicted"/>